<name>A0A0N8GKM3_9CHLR</name>
<dbReference type="EMBL" id="LGCL01000045">
    <property type="protein sequence ID" value="KPL70098.1"/>
    <property type="molecule type" value="Genomic_DNA"/>
</dbReference>
<keyword evidence="2" id="KW-1185">Reference proteome</keyword>
<evidence type="ECO:0008006" key="3">
    <source>
        <dbReference type="Google" id="ProtNLM"/>
    </source>
</evidence>
<proteinExistence type="predicted"/>
<evidence type="ECO:0000313" key="2">
    <source>
        <dbReference type="Proteomes" id="UP000050417"/>
    </source>
</evidence>
<dbReference type="OrthoDB" id="4379535at2"/>
<evidence type="ECO:0000313" key="1">
    <source>
        <dbReference type="EMBL" id="KPL70098.1"/>
    </source>
</evidence>
<organism evidence="1 2">
    <name type="scientific">Ornatilinea apprima</name>
    <dbReference type="NCBI Taxonomy" id="1134406"/>
    <lineage>
        <taxon>Bacteria</taxon>
        <taxon>Bacillati</taxon>
        <taxon>Chloroflexota</taxon>
        <taxon>Anaerolineae</taxon>
        <taxon>Anaerolineales</taxon>
        <taxon>Anaerolineaceae</taxon>
        <taxon>Ornatilinea</taxon>
    </lineage>
</organism>
<dbReference type="Proteomes" id="UP000050417">
    <property type="component" value="Unassembled WGS sequence"/>
</dbReference>
<dbReference type="AlphaFoldDB" id="A0A0N8GKM3"/>
<dbReference type="STRING" id="1134406.ADN00_18820"/>
<gene>
    <name evidence="1" type="ORF">ADN00_18820</name>
</gene>
<comment type="caution">
    <text evidence="1">The sequence shown here is derived from an EMBL/GenBank/DDBJ whole genome shotgun (WGS) entry which is preliminary data.</text>
</comment>
<reference evidence="1 2" key="1">
    <citation type="submission" date="2015-07" db="EMBL/GenBank/DDBJ databases">
        <title>Genome sequence of Ornatilinea apprima DSM 23815.</title>
        <authorList>
            <person name="Hemp J."/>
            <person name="Ward L.M."/>
            <person name="Pace L.A."/>
            <person name="Fischer W.W."/>
        </authorList>
    </citation>
    <scope>NUCLEOTIDE SEQUENCE [LARGE SCALE GENOMIC DNA]</scope>
    <source>
        <strain evidence="1 2">P3M-1</strain>
    </source>
</reference>
<protein>
    <recommendedName>
        <fullName evidence="3">Recombinase RecT</fullName>
    </recommendedName>
</protein>
<sequence length="258" mass="28089">MDLSIQEKQNSFALAPTERVITPGIWKMINEMAPVMYRSRLFGVTSPEAAAAIMLKGFEMGLSITASFELIQVVQGKPGLSPRGALAMLLNSPKIKKIEIKELTKNGQYIGHSCYMQRDNGFEYSVSFTIEDARNAGLIKPQSGWEHYPKNMCQWRAVGFTADVVAPDIVAGMTSIMKMPEEFGLALTEDGDIIDLKSMPTIEQSQTQSVQAEADIPSLDELVAQYGAEAVMVANEGAIPRTNEELVKAAAKLAGGVQ</sequence>
<dbReference type="RefSeq" id="WP_075064582.1">
    <property type="nucleotide sequence ID" value="NZ_LGCL01000045.1"/>
</dbReference>
<accession>A0A0N8GKM3</accession>